<dbReference type="Proteomes" id="UP000488936">
    <property type="component" value="Unassembled WGS sequence"/>
</dbReference>
<comment type="caution">
    <text evidence="2">The sequence shown here is derived from an EMBL/GenBank/DDBJ whole genome shotgun (WGS) entry which is preliminary data.</text>
</comment>
<keyword evidence="1" id="KW-1133">Transmembrane helix</keyword>
<dbReference type="OrthoDB" id="713022at2"/>
<keyword evidence="1" id="KW-0812">Transmembrane</keyword>
<dbReference type="EMBL" id="WMJY01000020">
    <property type="protein sequence ID" value="MTH30203.1"/>
    <property type="molecule type" value="Genomic_DNA"/>
</dbReference>
<keyword evidence="1" id="KW-0472">Membrane</keyword>
<feature type="transmembrane region" description="Helical" evidence="1">
    <location>
        <begin position="80"/>
        <end position="99"/>
    </location>
</feature>
<gene>
    <name evidence="2" type="ORF">GJV77_09855</name>
</gene>
<organism evidence="2 3">
    <name type="scientific">Myroides pelagicus</name>
    <dbReference type="NCBI Taxonomy" id="270914"/>
    <lineage>
        <taxon>Bacteria</taxon>
        <taxon>Pseudomonadati</taxon>
        <taxon>Bacteroidota</taxon>
        <taxon>Flavobacteriia</taxon>
        <taxon>Flavobacteriales</taxon>
        <taxon>Flavobacteriaceae</taxon>
        <taxon>Myroides</taxon>
    </lineage>
</organism>
<sequence length="264" mass="30301">MGWFTRRSNSWEIKNSLILLGVVGGISFISFGVLTPIAIAVFGRIVNVNRWFWHSCVIALVYLFFLILALFFLVADVDSVYVLAVNFISFYIYVVYMSLDLGEYLQRLDLQNIISLEKNKEYNYDAVISQYNSVQSDSQSTKDEFIYKLEYWKNKLAKPELIKSVDEIIRLTNIIITKDDHASDLFFLRHGSSIVNVLQQYVELDSSYISNPTVIGTKQSLEQVIIQSRVIFENELSNLIEMKVLEVDSEASVYISVLKGRGIL</sequence>
<accession>A0A7K1GP72</accession>
<reference evidence="2 3" key="1">
    <citation type="journal article" date="2006" name="Int. J. Syst. Evol. Microbiol.">
        <title>Myroides pelagicus sp. nov., isolated from seawater in Thailand.</title>
        <authorList>
            <person name="Yoon J."/>
            <person name="Maneerat S."/>
            <person name="Kawai F."/>
            <person name="Yokota A."/>
        </authorList>
    </citation>
    <scope>NUCLEOTIDE SEQUENCE [LARGE SCALE GENOMIC DNA]</scope>
    <source>
        <strain evidence="2 3">SM1T</strain>
    </source>
</reference>
<dbReference type="AlphaFoldDB" id="A0A7K1GP72"/>
<feature type="transmembrane region" description="Helical" evidence="1">
    <location>
        <begin position="51"/>
        <end position="74"/>
    </location>
</feature>
<feature type="transmembrane region" description="Helical" evidence="1">
    <location>
        <begin position="17"/>
        <end position="39"/>
    </location>
</feature>
<evidence type="ECO:0000256" key="1">
    <source>
        <dbReference type="SAM" id="Phobius"/>
    </source>
</evidence>
<dbReference type="RefSeq" id="WP_155036187.1">
    <property type="nucleotide sequence ID" value="NZ_JAYMMG010000023.1"/>
</dbReference>
<evidence type="ECO:0000313" key="2">
    <source>
        <dbReference type="EMBL" id="MTH30203.1"/>
    </source>
</evidence>
<proteinExistence type="predicted"/>
<protein>
    <submittedName>
        <fullName evidence="2">Uncharacterized protein</fullName>
    </submittedName>
</protein>
<keyword evidence="3" id="KW-1185">Reference proteome</keyword>
<name>A0A7K1GP72_9FLAO</name>
<evidence type="ECO:0000313" key="3">
    <source>
        <dbReference type="Proteomes" id="UP000488936"/>
    </source>
</evidence>